<dbReference type="EMBL" id="CP006850">
    <property type="protein sequence ID" value="AHH19973.1"/>
    <property type="molecule type" value="Genomic_DNA"/>
</dbReference>
<keyword evidence="1" id="KW-0812">Transmembrane</keyword>
<dbReference type="InterPro" id="IPR003399">
    <property type="entry name" value="Mce/MlaD"/>
</dbReference>
<evidence type="ECO:0000313" key="4">
    <source>
        <dbReference type="Proteomes" id="UP000019150"/>
    </source>
</evidence>
<keyword evidence="1" id="KW-1133">Transmembrane helix</keyword>
<keyword evidence="1" id="KW-0472">Membrane</keyword>
<dbReference type="GO" id="GO:0005576">
    <property type="term" value="C:extracellular region"/>
    <property type="evidence" value="ECO:0007669"/>
    <property type="project" value="TreeGrafter"/>
</dbReference>
<dbReference type="PANTHER" id="PTHR33371">
    <property type="entry name" value="INTERMEMBRANE PHOSPHOLIPID TRANSPORT SYSTEM BINDING PROTEIN MLAD-RELATED"/>
    <property type="match status" value="1"/>
</dbReference>
<feature type="domain" description="Mce/MlaD" evidence="2">
    <location>
        <begin position="57"/>
        <end position="130"/>
    </location>
</feature>
<evidence type="ECO:0000259" key="2">
    <source>
        <dbReference type="Pfam" id="PF02470"/>
    </source>
</evidence>
<dbReference type="Proteomes" id="UP000019150">
    <property type="component" value="Chromosome"/>
</dbReference>
<dbReference type="PATRIC" id="fig|1415166.3.peg.5350"/>
<dbReference type="Pfam" id="PF02470">
    <property type="entry name" value="MlaD"/>
    <property type="match status" value="1"/>
</dbReference>
<reference evidence="3 4" key="1">
    <citation type="journal article" date="2014" name="Appl. Environ. Microbiol.">
        <title>Insights into the Microbial Degradation of Rubber and Gutta-Percha by Analysis of the Complete Genome of Nocardia nova SH22a.</title>
        <authorList>
            <person name="Luo Q."/>
            <person name="Hiessl S."/>
            <person name="Poehlein A."/>
            <person name="Daniel R."/>
            <person name="Steinbuchel A."/>
        </authorList>
    </citation>
    <scope>NUCLEOTIDE SEQUENCE [LARGE SCALE GENOMIC DNA]</scope>
    <source>
        <strain evidence="3">SH22a</strain>
    </source>
</reference>
<dbReference type="PANTHER" id="PTHR33371:SF18">
    <property type="entry name" value="MCE-FAMILY PROTEIN MCE3C"/>
    <property type="match status" value="1"/>
</dbReference>
<name>W5TLY6_9NOCA</name>
<dbReference type="HOGENOM" id="CLU_026704_0_0_11"/>
<dbReference type="RefSeq" id="WP_038550844.1">
    <property type="nucleotide sequence ID" value="NZ_CP006850.1"/>
</dbReference>
<protein>
    <submittedName>
        <fullName evidence="3">Mce family protein MceC</fullName>
    </submittedName>
</protein>
<evidence type="ECO:0000313" key="3">
    <source>
        <dbReference type="EMBL" id="AHH19973.1"/>
    </source>
</evidence>
<dbReference type="eggNOG" id="COG1463">
    <property type="taxonomic scope" value="Bacteria"/>
</dbReference>
<dbReference type="InterPro" id="IPR052336">
    <property type="entry name" value="MlaD_Phospholipid_Transporter"/>
</dbReference>
<evidence type="ECO:0000256" key="1">
    <source>
        <dbReference type="SAM" id="Phobius"/>
    </source>
</evidence>
<proteinExistence type="predicted"/>
<dbReference type="AlphaFoldDB" id="W5TLY6"/>
<feature type="transmembrane region" description="Helical" evidence="1">
    <location>
        <begin position="31"/>
        <end position="52"/>
    </location>
</feature>
<organism evidence="3 4">
    <name type="scientific">Nocardia nova SH22a</name>
    <dbReference type="NCBI Taxonomy" id="1415166"/>
    <lineage>
        <taxon>Bacteria</taxon>
        <taxon>Bacillati</taxon>
        <taxon>Actinomycetota</taxon>
        <taxon>Actinomycetes</taxon>
        <taxon>Mycobacteriales</taxon>
        <taxon>Nocardiaceae</taxon>
        <taxon>Nocardia</taxon>
    </lineage>
</organism>
<sequence>MQAVTRMRSRLVGARPGQPSESALRRRELRLGLLGLFAVVVVFAAAGVLYVVPPGQQHFSAVLSEAQSVRVGDDVRLAGIPVGKVGDLELRPDKVLMRFTVKSGIFLGDQTSLDVRMLTVVGGHYVAVVPAGTAPLGKGVIPAERVRLPYSLMQTFQDAEQPVRAVDGNTLRRNIDDMTSALESAPDSLRRTIDGIEQFVDVLDRQRSDVSKAIAITDEYMKSIDAARGHLHRLIDKVNLLETLLVDHRAELREAVRALDRVVNRIGGVAPSWNSTLNPLAQQLSAAAQQLMALGDKLGPLIDQVAELGRNLQPLVLPDGRVSVDQSNKSVDGTGVVDSAALADDVCVPVPGKAC</sequence>
<accession>W5TLY6</accession>
<gene>
    <name evidence="3" type="primary">mce12C</name>
    <name evidence="3" type="ORF">NONO_c51890</name>
</gene>
<dbReference type="KEGG" id="nno:NONO_c51890"/>
<keyword evidence="4" id="KW-1185">Reference proteome</keyword>
<dbReference type="STRING" id="1415166.NONO_c51890"/>